<dbReference type="AlphaFoldDB" id="A0A2N3VAU0"/>
<evidence type="ECO:0008006" key="4">
    <source>
        <dbReference type="Google" id="ProtNLM"/>
    </source>
</evidence>
<dbReference type="EMBL" id="PJMW01000002">
    <property type="protein sequence ID" value="PKV78695.1"/>
    <property type="molecule type" value="Genomic_DNA"/>
</dbReference>
<accession>A0A2N3VAU0</accession>
<feature type="region of interest" description="Disordered" evidence="1">
    <location>
        <begin position="53"/>
        <end position="85"/>
    </location>
</feature>
<organism evidence="2 3">
    <name type="scientific">Nocardia fluminea</name>
    <dbReference type="NCBI Taxonomy" id="134984"/>
    <lineage>
        <taxon>Bacteria</taxon>
        <taxon>Bacillati</taxon>
        <taxon>Actinomycetota</taxon>
        <taxon>Actinomycetes</taxon>
        <taxon>Mycobacteriales</taxon>
        <taxon>Nocardiaceae</taxon>
        <taxon>Nocardia</taxon>
    </lineage>
</organism>
<name>A0A2N3VAU0_9NOCA</name>
<evidence type="ECO:0000256" key="1">
    <source>
        <dbReference type="SAM" id="MobiDB-lite"/>
    </source>
</evidence>
<dbReference type="Proteomes" id="UP000233766">
    <property type="component" value="Unassembled WGS sequence"/>
</dbReference>
<protein>
    <recommendedName>
        <fullName evidence="4">LppU protein</fullName>
    </recommendedName>
</protein>
<proteinExistence type="predicted"/>
<evidence type="ECO:0000313" key="3">
    <source>
        <dbReference type="Proteomes" id="UP000233766"/>
    </source>
</evidence>
<feature type="compositionally biased region" description="Low complexity" evidence="1">
    <location>
        <begin position="53"/>
        <end position="82"/>
    </location>
</feature>
<sequence length="219" mass="22452">MAPVVYSQWVFADLPIGRLVGAIAITVTAFVSTGCGGTIDGYAQPAIDVVPATSTATPTTKPGKSTSGKPTTSKPAPTSSKSGKTDFQANVGDCVALGGTVNDATIEKAACGSRSSNYKVIGKAKTSNGCVGDRDNFYAETLNGIETGALCLDIDWVIGGCIDVGGDEPKRIECGEGGTEPVKVITINKDSDSVDDCPDAADSGFKYAERRVVVCVESL</sequence>
<comment type="caution">
    <text evidence="2">The sequence shown here is derived from an EMBL/GenBank/DDBJ whole genome shotgun (WGS) entry which is preliminary data.</text>
</comment>
<evidence type="ECO:0000313" key="2">
    <source>
        <dbReference type="EMBL" id="PKV78695.1"/>
    </source>
</evidence>
<reference evidence="2 3" key="1">
    <citation type="submission" date="2017-12" db="EMBL/GenBank/DDBJ databases">
        <title>Sequencing the genomes of 1000 Actinobacteria strains.</title>
        <authorList>
            <person name="Klenk H.-P."/>
        </authorList>
    </citation>
    <scope>NUCLEOTIDE SEQUENCE [LARGE SCALE GENOMIC DNA]</scope>
    <source>
        <strain evidence="2 3">DSM 44489</strain>
    </source>
</reference>
<gene>
    <name evidence="2" type="ORF">ATK86_3074</name>
</gene>
<keyword evidence="3" id="KW-1185">Reference proteome</keyword>